<dbReference type="PROSITE" id="PS51094">
    <property type="entry name" value="PTS_EIIA_TYPE_2"/>
    <property type="match status" value="1"/>
</dbReference>
<dbReference type="PANTHER" id="PTHR30505">
    <property type="entry name" value="FRUCTOSE-LIKE PERMEASE"/>
    <property type="match status" value="1"/>
</dbReference>
<organism evidence="16 17">
    <name type="scientific">Helicobacter cholecystus</name>
    <dbReference type="NCBI Taxonomy" id="45498"/>
    <lineage>
        <taxon>Bacteria</taxon>
        <taxon>Pseudomonadati</taxon>
        <taxon>Campylobacterota</taxon>
        <taxon>Epsilonproteobacteria</taxon>
        <taxon>Campylobacterales</taxon>
        <taxon>Helicobacteraceae</taxon>
        <taxon>Helicobacter</taxon>
    </lineage>
</organism>
<evidence type="ECO:0000256" key="7">
    <source>
        <dbReference type="ARBA" id="ARBA00022679"/>
    </source>
</evidence>
<evidence type="ECO:0000256" key="10">
    <source>
        <dbReference type="ARBA" id="ARBA00022989"/>
    </source>
</evidence>
<evidence type="ECO:0000259" key="15">
    <source>
        <dbReference type="PROSITE" id="PS51104"/>
    </source>
</evidence>
<feature type="domain" description="PTS EIIA type-2" evidence="13">
    <location>
        <begin position="6"/>
        <end position="150"/>
    </location>
</feature>
<dbReference type="Pfam" id="PF02378">
    <property type="entry name" value="PTS_EIIC"/>
    <property type="match status" value="1"/>
</dbReference>
<dbReference type="SUPFAM" id="SSF52794">
    <property type="entry name" value="PTS system IIB component-like"/>
    <property type="match status" value="1"/>
</dbReference>
<proteinExistence type="predicted"/>
<keyword evidence="11 12" id="KW-0472">Membrane</keyword>
<dbReference type="InterPro" id="IPR036095">
    <property type="entry name" value="PTS_EIIB-like_sf"/>
</dbReference>
<dbReference type="Pfam" id="PF00359">
    <property type="entry name" value="PTS_EIIA_2"/>
    <property type="match status" value="1"/>
</dbReference>
<keyword evidence="6" id="KW-0762">Sugar transport</keyword>
<dbReference type="Proteomes" id="UP000257067">
    <property type="component" value="Unassembled WGS sequence"/>
</dbReference>
<dbReference type="OrthoDB" id="9782569at2"/>
<name>A0A3D8IWX5_9HELI</name>
<keyword evidence="4" id="KW-1003">Cell membrane</keyword>
<feature type="transmembrane region" description="Helical" evidence="12">
    <location>
        <begin position="504"/>
        <end position="526"/>
    </location>
</feature>
<feature type="transmembrane region" description="Helical" evidence="12">
    <location>
        <begin position="564"/>
        <end position="582"/>
    </location>
</feature>
<evidence type="ECO:0000259" key="14">
    <source>
        <dbReference type="PROSITE" id="PS51099"/>
    </source>
</evidence>
<comment type="caution">
    <text evidence="16">The sequence shown here is derived from an EMBL/GenBank/DDBJ whole genome shotgun (WGS) entry which is preliminary data.</text>
</comment>
<dbReference type="InterPro" id="IPR003501">
    <property type="entry name" value="PTS_EIIB_2/3"/>
</dbReference>
<sequence length="628" mass="67143">MKKITDLLALECISLNAKANSKSEVIAQAVKLMDKSGNLLDMQAYKEAVLKREEEGSTGIGEGIAIPHAKSSSVKNASLVAMIFPEGVEFDSLDSQSVKLLFMIAAPEDKNEAHLEILSQLSELLMQNDFVEKLLKAQNAQEFCSIIDEAQGVQKNQRKQTQNAKVLAVTACPTGIAHTYMAAQSLEKKAQEMGVEIKVETRGSSGVKNELSAEDIEYADCIIIAADTQVPLERFKGKRVLFVKVAQGISEPQELINRAYQASIYQGSQDFQDFQDQKKTKISTGYLLYKHLMNGVSYMLPFVVGGGIFIALAFLIDGYYVDLLNASDGVKKAFGSNSALAKFFMDIGGVVFSFMLPILAGFIAMSIADRPALVVGFIGGAIAKLGTSGFLGAILAGFLAGYIVLGLKKALSFLPHSLDGMKPILFYPLLGILSIALIMTYIVEPPIGAINTFMNEGLNSMNGEWKVLLGILLGVMMAADLGGPINKAAYVFGAASIASGNYDIMAAVMIGGMVPPLTIALATTLFKKKFTPTEQKGGISNYIMGLSFITEGAIPYAASDPLRVLGSCMIGSGISGGLSMYFSCSLMAPHGGIFVFPVVDNVLGYCFALAIGSMIGAIILGIWKKEIK</sequence>
<dbReference type="GO" id="GO:0005737">
    <property type="term" value="C:cytoplasm"/>
    <property type="evidence" value="ECO:0007669"/>
    <property type="project" value="UniProtKB-SubCell"/>
</dbReference>
<dbReference type="AlphaFoldDB" id="A0A3D8IWX5"/>
<dbReference type="InterPro" id="IPR013014">
    <property type="entry name" value="PTS_EIIC_2"/>
</dbReference>
<dbReference type="FunFam" id="3.40.930.10:FF:000009">
    <property type="entry name" value="PTS system, fructose specific IIABC component"/>
    <property type="match status" value="1"/>
</dbReference>
<keyword evidence="3" id="KW-0813">Transport</keyword>
<keyword evidence="17" id="KW-1185">Reference proteome</keyword>
<feature type="transmembrane region" description="Helical" evidence="12">
    <location>
        <begin position="340"/>
        <end position="365"/>
    </location>
</feature>
<evidence type="ECO:0000256" key="11">
    <source>
        <dbReference type="ARBA" id="ARBA00023136"/>
    </source>
</evidence>
<dbReference type="InterPro" id="IPR050864">
    <property type="entry name" value="Bacterial_PTS_Sugar_Transport"/>
</dbReference>
<evidence type="ECO:0000313" key="17">
    <source>
        <dbReference type="Proteomes" id="UP000257067"/>
    </source>
</evidence>
<keyword evidence="10 12" id="KW-1133">Transmembrane helix</keyword>
<keyword evidence="5" id="KW-0597">Phosphoprotein</keyword>
<dbReference type="GO" id="GO:0009401">
    <property type="term" value="P:phosphoenolpyruvate-dependent sugar phosphotransferase system"/>
    <property type="evidence" value="ECO:0007669"/>
    <property type="project" value="UniProtKB-KW"/>
</dbReference>
<dbReference type="NCBIfam" id="TIGR00829">
    <property type="entry name" value="FRU"/>
    <property type="match status" value="1"/>
</dbReference>
<evidence type="ECO:0000256" key="3">
    <source>
        <dbReference type="ARBA" id="ARBA00022448"/>
    </source>
</evidence>
<feature type="transmembrane region" description="Helical" evidence="12">
    <location>
        <begin position="425"/>
        <end position="444"/>
    </location>
</feature>
<dbReference type="InterPro" id="IPR013011">
    <property type="entry name" value="PTS_EIIB_2"/>
</dbReference>
<dbReference type="RefSeq" id="WP_104724494.1">
    <property type="nucleotide sequence ID" value="NZ_FZNE01000003.1"/>
</dbReference>
<dbReference type="GO" id="GO:0022877">
    <property type="term" value="F:protein-N(PI)-phosphohistidine-fructose phosphotransferase system transporter activity"/>
    <property type="evidence" value="ECO:0007669"/>
    <property type="project" value="InterPro"/>
</dbReference>
<feature type="transmembrane region" description="Helical" evidence="12">
    <location>
        <begin position="298"/>
        <end position="320"/>
    </location>
</feature>
<dbReference type="Gene3D" id="3.40.50.2300">
    <property type="match status" value="1"/>
</dbReference>
<dbReference type="CDD" id="cd00211">
    <property type="entry name" value="PTS_IIA_fru"/>
    <property type="match status" value="1"/>
</dbReference>
<feature type="transmembrane region" description="Helical" evidence="12">
    <location>
        <begin position="465"/>
        <end position="484"/>
    </location>
</feature>
<dbReference type="Pfam" id="PF02302">
    <property type="entry name" value="PTS_IIB"/>
    <property type="match status" value="1"/>
</dbReference>
<feature type="transmembrane region" description="Helical" evidence="12">
    <location>
        <begin position="372"/>
        <end position="405"/>
    </location>
</feature>
<dbReference type="GO" id="GO:0005351">
    <property type="term" value="F:carbohydrate:proton symporter activity"/>
    <property type="evidence" value="ECO:0007669"/>
    <property type="project" value="InterPro"/>
</dbReference>
<evidence type="ECO:0000259" key="13">
    <source>
        <dbReference type="PROSITE" id="PS51094"/>
    </source>
</evidence>
<dbReference type="NCBIfam" id="TIGR01427">
    <property type="entry name" value="PTS_IIC_fructo"/>
    <property type="match status" value="1"/>
</dbReference>
<evidence type="ECO:0000256" key="5">
    <source>
        <dbReference type="ARBA" id="ARBA00022553"/>
    </source>
</evidence>
<dbReference type="InterPro" id="IPR006327">
    <property type="entry name" value="PTS_IIC_fruc"/>
</dbReference>
<dbReference type="InterPro" id="IPR003352">
    <property type="entry name" value="PTS_EIIC"/>
</dbReference>
<feature type="transmembrane region" description="Helical" evidence="12">
    <location>
        <begin position="602"/>
        <end position="623"/>
    </location>
</feature>
<dbReference type="Gene3D" id="3.40.930.10">
    <property type="entry name" value="Mannitol-specific EII, Chain A"/>
    <property type="match status" value="1"/>
</dbReference>
<accession>A0A3D8IWX5</accession>
<dbReference type="CDD" id="cd05569">
    <property type="entry name" value="PTS_IIB_fructose"/>
    <property type="match status" value="1"/>
</dbReference>
<reference evidence="16 17" key="1">
    <citation type="submission" date="2018-04" db="EMBL/GenBank/DDBJ databases">
        <title>Novel Campyloabacter and Helicobacter Species and Strains.</title>
        <authorList>
            <person name="Mannion A.J."/>
            <person name="Shen Z."/>
            <person name="Fox J.G."/>
        </authorList>
    </citation>
    <scope>NUCLEOTIDE SEQUENCE [LARGE SCALE GENOMIC DNA]</scope>
    <source>
        <strain evidence="16 17">ATCC 700242</strain>
    </source>
</reference>
<dbReference type="GO" id="GO:0005886">
    <property type="term" value="C:plasma membrane"/>
    <property type="evidence" value="ECO:0007669"/>
    <property type="project" value="UniProtKB-SubCell"/>
</dbReference>
<dbReference type="GO" id="GO:0090563">
    <property type="term" value="F:protein-phosphocysteine-sugar phosphotransferase activity"/>
    <property type="evidence" value="ECO:0007669"/>
    <property type="project" value="TreeGrafter"/>
</dbReference>
<dbReference type="InterPro" id="IPR016152">
    <property type="entry name" value="PTrfase/Anion_transptr"/>
</dbReference>
<dbReference type="PROSITE" id="PS00372">
    <property type="entry name" value="PTS_EIIA_TYPE_2_HIS"/>
    <property type="match status" value="1"/>
</dbReference>
<dbReference type="PROSITE" id="PS51104">
    <property type="entry name" value="PTS_EIIC_TYPE_2"/>
    <property type="match status" value="1"/>
</dbReference>
<keyword evidence="8" id="KW-0598">Phosphotransferase system</keyword>
<gene>
    <name evidence="16" type="ORF">CQA62_02580</name>
</gene>
<dbReference type="InterPro" id="IPR002178">
    <property type="entry name" value="PTS_EIIA_type-2_dom"/>
</dbReference>
<dbReference type="FunFam" id="3.40.50.2300:FF:000014">
    <property type="entry name" value="PTS system fructose-like transporter subunit IIB"/>
    <property type="match status" value="1"/>
</dbReference>
<evidence type="ECO:0000256" key="9">
    <source>
        <dbReference type="ARBA" id="ARBA00022692"/>
    </source>
</evidence>
<evidence type="ECO:0000256" key="1">
    <source>
        <dbReference type="ARBA" id="ARBA00004429"/>
    </source>
</evidence>
<dbReference type="NCBIfam" id="TIGR00848">
    <property type="entry name" value="fruA"/>
    <property type="match status" value="1"/>
</dbReference>
<keyword evidence="9 12" id="KW-0812">Transmembrane</keyword>
<dbReference type="PANTHER" id="PTHR30505:SF28">
    <property type="entry name" value="PTS SYSTEM 2-O-ALPHA-MANNOSYL-D-GLYCERATE-SPECIFIC EIIABC COMPONENT"/>
    <property type="match status" value="1"/>
</dbReference>
<evidence type="ECO:0000256" key="8">
    <source>
        <dbReference type="ARBA" id="ARBA00022683"/>
    </source>
</evidence>
<dbReference type="EMBL" id="NXLU01000002">
    <property type="protein sequence ID" value="RDU69553.1"/>
    <property type="molecule type" value="Genomic_DNA"/>
</dbReference>
<evidence type="ECO:0000256" key="4">
    <source>
        <dbReference type="ARBA" id="ARBA00022475"/>
    </source>
</evidence>
<evidence type="ECO:0000256" key="6">
    <source>
        <dbReference type="ARBA" id="ARBA00022597"/>
    </source>
</evidence>
<protein>
    <submittedName>
        <fullName evidence="16">PTS fructose transporter subunit IIC</fullName>
    </submittedName>
</protein>
<dbReference type="SUPFAM" id="SSF55804">
    <property type="entry name" value="Phoshotransferase/anion transport protein"/>
    <property type="match status" value="1"/>
</dbReference>
<dbReference type="PROSITE" id="PS51099">
    <property type="entry name" value="PTS_EIIB_TYPE_2"/>
    <property type="match status" value="1"/>
</dbReference>
<feature type="domain" description="PTS EIIC type-2" evidence="15">
    <location>
        <begin position="288"/>
        <end position="628"/>
    </location>
</feature>
<evidence type="ECO:0000313" key="16">
    <source>
        <dbReference type="EMBL" id="RDU69553.1"/>
    </source>
</evidence>
<comment type="subcellular location">
    <subcellularLocation>
        <location evidence="1">Cell inner membrane</location>
        <topology evidence="1">Multi-pass membrane protein</topology>
    </subcellularLocation>
    <subcellularLocation>
        <location evidence="2">Cytoplasm</location>
    </subcellularLocation>
</comment>
<keyword evidence="7" id="KW-0808">Transferase</keyword>
<evidence type="ECO:0000256" key="12">
    <source>
        <dbReference type="SAM" id="Phobius"/>
    </source>
</evidence>
<dbReference type="InterPro" id="IPR003353">
    <property type="entry name" value="PTS_IIB_fruc"/>
</dbReference>
<feature type="domain" description="PTS EIIB type-2" evidence="14">
    <location>
        <begin position="166"/>
        <end position="261"/>
    </location>
</feature>
<evidence type="ECO:0000256" key="2">
    <source>
        <dbReference type="ARBA" id="ARBA00004496"/>
    </source>
</evidence>
<dbReference type="InterPro" id="IPR004715">
    <property type="entry name" value="PTS_IIA_fruc"/>
</dbReference>